<dbReference type="SMART" id="SM00702">
    <property type="entry name" value="P4Hc"/>
    <property type="match status" value="1"/>
</dbReference>
<dbReference type="OMA" id="CRHIKRT"/>
<dbReference type="Proteomes" id="UP000001876">
    <property type="component" value="Unassembled WGS sequence"/>
</dbReference>
<evidence type="ECO:0000256" key="7">
    <source>
        <dbReference type="ARBA" id="ARBA00049169"/>
    </source>
</evidence>
<keyword evidence="4" id="KW-0223">Dioxygenase</keyword>
<evidence type="ECO:0000256" key="6">
    <source>
        <dbReference type="ARBA" id="ARBA00023004"/>
    </source>
</evidence>
<dbReference type="GO" id="GO:0005506">
    <property type="term" value="F:iron ion binding"/>
    <property type="evidence" value="ECO:0007669"/>
    <property type="project" value="InterPro"/>
</dbReference>
<evidence type="ECO:0000259" key="8">
    <source>
        <dbReference type="PROSITE" id="PS51471"/>
    </source>
</evidence>
<dbReference type="GO" id="GO:0005789">
    <property type="term" value="C:endoplasmic reticulum membrane"/>
    <property type="evidence" value="ECO:0007669"/>
    <property type="project" value="UniProtKB-SubCell"/>
</dbReference>
<dbReference type="KEGG" id="mpp:MICPUCDRAFT_5312"/>
<dbReference type="GO" id="GO:0031418">
    <property type="term" value="F:L-ascorbic acid binding"/>
    <property type="evidence" value="ECO:0007669"/>
    <property type="project" value="InterPro"/>
</dbReference>
<accession>C1N483</accession>
<dbReference type="AlphaFoldDB" id="C1N483"/>
<dbReference type="InterPro" id="IPR006620">
    <property type="entry name" value="Pro_4_hyd_alph"/>
</dbReference>
<dbReference type="PROSITE" id="PS51471">
    <property type="entry name" value="FE2OG_OXY"/>
    <property type="match status" value="1"/>
</dbReference>
<dbReference type="STRING" id="564608.C1N483"/>
<comment type="catalytic activity">
    <reaction evidence="7">
        <text>L-prolyl-[collagen] + 2-oxoglutarate + O2 = trans-4-hydroxy-L-prolyl-[collagen] + succinate + CO2</text>
        <dbReference type="Rhea" id="RHEA:18945"/>
        <dbReference type="Rhea" id="RHEA-COMP:11676"/>
        <dbReference type="Rhea" id="RHEA-COMP:11680"/>
        <dbReference type="ChEBI" id="CHEBI:15379"/>
        <dbReference type="ChEBI" id="CHEBI:16526"/>
        <dbReference type="ChEBI" id="CHEBI:16810"/>
        <dbReference type="ChEBI" id="CHEBI:30031"/>
        <dbReference type="ChEBI" id="CHEBI:50342"/>
        <dbReference type="ChEBI" id="CHEBI:61965"/>
        <dbReference type="EC" id="1.14.11.2"/>
    </reaction>
</comment>
<keyword evidence="10" id="KW-1185">Reference proteome</keyword>
<dbReference type="GO" id="GO:0004656">
    <property type="term" value="F:procollagen-proline 4-dioxygenase activity"/>
    <property type="evidence" value="ECO:0007669"/>
    <property type="project" value="UniProtKB-EC"/>
</dbReference>
<keyword evidence="6" id="KW-0408">Iron</keyword>
<evidence type="ECO:0000256" key="1">
    <source>
        <dbReference type="ARBA" id="ARBA00001961"/>
    </source>
</evidence>
<evidence type="ECO:0000256" key="3">
    <source>
        <dbReference type="ARBA" id="ARBA00022723"/>
    </source>
</evidence>
<dbReference type="InterPro" id="IPR045054">
    <property type="entry name" value="P4HA-like"/>
</dbReference>
<feature type="non-terminal residue" evidence="9">
    <location>
        <position position="1"/>
    </location>
</feature>
<dbReference type="PANTHER" id="PTHR10869:SF238">
    <property type="entry name" value="PROLYL 4-HYDROXYLASE 6-RELATED"/>
    <property type="match status" value="1"/>
</dbReference>
<keyword evidence="3" id="KW-0479">Metal-binding</keyword>
<feature type="non-terminal residue" evidence="9">
    <location>
        <position position="259"/>
    </location>
</feature>
<dbReference type="OrthoDB" id="420380at2759"/>
<comment type="cofactor">
    <cofactor evidence="1">
        <name>L-ascorbate</name>
        <dbReference type="ChEBI" id="CHEBI:38290"/>
    </cofactor>
</comment>
<reference evidence="9 10" key="1">
    <citation type="journal article" date="2009" name="Science">
        <title>Green evolution and dynamic adaptations revealed by genomes of the marine picoeukaryotes Micromonas.</title>
        <authorList>
            <person name="Worden A.Z."/>
            <person name="Lee J.H."/>
            <person name="Mock T."/>
            <person name="Rouze P."/>
            <person name="Simmons M.P."/>
            <person name="Aerts A.L."/>
            <person name="Allen A.E."/>
            <person name="Cuvelier M.L."/>
            <person name="Derelle E."/>
            <person name="Everett M.V."/>
            <person name="Foulon E."/>
            <person name="Grimwood J."/>
            <person name="Gundlach H."/>
            <person name="Henrissat B."/>
            <person name="Napoli C."/>
            <person name="McDonald S.M."/>
            <person name="Parker M.S."/>
            <person name="Rombauts S."/>
            <person name="Salamov A."/>
            <person name="Von Dassow P."/>
            <person name="Badger J.H."/>
            <person name="Coutinho P.M."/>
            <person name="Demir E."/>
            <person name="Dubchak I."/>
            <person name="Gentemann C."/>
            <person name="Eikrem W."/>
            <person name="Gready J.E."/>
            <person name="John U."/>
            <person name="Lanier W."/>
            <person name="Lindquist E.A."/>
            <person name="Lucas S."/>
            <person name="Mayer K.F."/>
            <person name="Moreau H."/>
            <person name="Not F."/>
            <person name="Otillar R."/>
            <person name="Panaud O."/>
            <person name="Pangilinan J."/>
            <person name="Paulsen I."/>
            <person name="Piegu B."/>
            <person name="Poliakov A."/>
            <person name="Robbens S."/>
            <person name="Schmutz J."/>
            <person name="Toulza E."/>
            <person name="Wyss T."/>
            <person name="Zelensky A."/>
            <person name="Zhou K."/>
            <person name="Armbrust E.V."/>
            <person name="Bhattacharya D."/>
            <person name="Goodenough U.W."/>
            <person name="Van de Peer Y."/>
            <person name="Grigoriev I.V."/>
        </authorList>
    </citation>
    <scope>NUCLEOTIDE SEQUENCE [LARGE SCALE GENOMIC DNA]</scope>
    <source>
        <strain evidence="9 10">CCMP1545</strain>
    </source>
</reference>
<dbReference type="InterPro" id="IPR005123">
    <property type="entry name" value="Oxoglu/Fe-dep_dioxygenase_dom"/>
</dbReference>
<feature type="domain" description="Fe2OG dioxygenase" evidence="8">
    <location>
        <begin position="89"/>
        <end position="218"/>
    </location>
</feature>
<organism evidence="10">
    <name type="scientific">Micromonas pusilla (strain CCMP1545)</name>
    <name type="common">Picoplanktonic green alga</name>
    <dbReference type="NCBI Taxonomy" id="564608"/>
    <lineage>
        <taxon>Eukaryota</taxon>
        <taxon>Viridiplantae</taxon>
        <taxon>Chlorophyta</taxon>
        <taxon>Mamiellophyceae</taxon>
        <taxon>Mamiellales</taxon>
        <taxon>Mamiellaceae</taxon>
        <taxon>Micromonas</taxon>
    </lineage>
</organism>
<dbReference type="Gene3D" id="2.60.120.620">
    <property type="entry name" value="q2cbj1_9rhob like domain"/>
    <property type="match status" value="1"/>
</dbReference>
<dbReference type="eggNOG" id="KOG1591">
    <property type="taxonomic scope" value="Eukaryota"/>
</dbReference>
<protein>
    <submittedName>
        <fullName evidence="9">Predicted protein</fullName>
    </submittedName>
</protein>
<keyword evidence="5" id="KW-0560">Oxidoreductase</keyword>
<proteinExistence type="predicted"/>
<dbReference type="Pfam" id="PF13640">
    <property type="entry name" value="2OG-FeII_Oxy_3"/>
    <property type="match status" value="1"/>
</dbReference>
<evidence type="ECO:0000256" key="4">
    <source>
        <dbReference type="ARBA" id="ARBA00022964"/>
    </source>
</evidence>
<dbReference type="GeneID" id="9688191"/>
<dbReference type="EMBL" id="GG663747">
    <property type="protein sequence ID" value="EEH52892.1"/>
    <property type="molecule type" value="Genomic_DNA"/>
</dbReference>
<gene>
    <name evidence="9" type="ORF">MICPUCDRAFT_5312</name>
</gene>
<sequence length="259" mass="28706">VEPISWHPRAFHLHNIMTDAECDEVLELARTRVRRSTVVDSTTGESKVDPIRTSEQCFLNRGHFPIVSVIEKRLERYTMLPWYNGEDLQARPSRVLKYSNGQKYDAHHDVGELDTASGKQLAAEGGHRVATVLLYLSDVDDDGGGETAFPDSEWIDPTADRGSGWSECAEDHVAVKPKKGDGLLFWSITPEGVIDQQSMHAGCPVLGKSWTATKWIHARPFRHQFPPPPAAPPGCADTVAMCKSWANSGECKKNPGFML</sequence>
<evidence type="ECO:0000256" key="2">
    <source>
        <dbReference type="ARBA" id="ARBA00004648"/>
    </source>
</evidence>
<dbReference type="InterPro" id="IPR044862">
    <property type="entry name" value="Pro_4_hyd_alph_FE2OG_OXY"/>
</dbReference>
<evidence type="ECO:0000313" key="10">
    <source>
        <dbReference type="Proteomes" id="UP000001876"/>
    </source>
</evidence>
<comment type="subcellular location">
    <subcellularLocation>
        <location evidence="2">Endoplasmic reticulum membrane</location>
        <topology evidence="2">Single-pass type II membrane protein</topology>
    </subcellularLocation>
</comment>
<dbReference type="RefSeq" id="XP_003062953.1">
    <property type="nucleotide sequence ID" value="XM_003062907.1"/>
</dbReference>
<evidence type="ECO:0000313" key="9">
    <source>
        <dbReference type="EMBL" id="EEH52892.1"/>
    </source>
</evidence>
<evidence type="ECO:0000256" key="5">
    <source>
        <dbReference type="ARBA" id="ARBA00023002"/>
    </source>
</evidence>
<dbReference type="PANTHER" id="PTHR10869">
    <property type="entry name" value="PROLYL 4-HYDROXYLASE ALPHA SUBUNIT"/>
    <property type="match status" value="1"/>
</dbReference>
<name>C1N483_MICPC</name>